<sequence length="296" mass="33433">MADVLVLWDSRYHNQKLNQFIEELRDELDCFSLSFRIVALSANHSPKENRIKPSMRGVLELLHEESPYHLITFGAKANALGTLLIPALKCELHTNQLPVWLEDPKGATTIGRLTHWLGLHGVWAGSPDQGKYFYAPSTSAGANGVLHFEEDQFVSVISSQLVAENGRGLAISVDKFSELTQEQLNFYGLLVVSAEYVQEGRIIELANGFGLPVLLISPDGHYFGIKEGLNGWVVKSMQQLQYLNCLRNWFSMSQDARNMVSYYCRRHQSSLSGLRHYCKALGYPEKLEQQDFQLRG</sequence>
<dbReference type="OrthoDB" id="6100525at2"/>
<dbReference type="EMBL" id="QKRA01000009">
    <property type="protein sequence ID" value="RDL43122.1"/>
    <property type="molecule type" value="Genomic_DNA"/>
</dbReference>
<comment type="caution">
    <text evidence="1">The sequence shown here is derived from an EMBL/GenBank/DDBJ whole genome shotgun (WGS) entry which is preliminary data.</text>
</comment>
<evidence type="ECO:0000313" key="1">
    <source>
        <dbReference type="EMBL" id="RDL43122.1"/>
    </source>
</evidence>
<organism evidence="1 2">
    <name type="scientific">Marinomonas piezotolerans</name>
    <dbReference type="NCBI Taxonomy" id="2213058"/>
    <lineage>
        <taxon>Bacteria</taxon>
        <taxon>Pseudomonadati</taxon>
        <taxon>Pseudomonadota</taxon>
        <taxon>Gammaproteobacteria</taxon>
        <taxon>Oceanospirillales</taxon>
        <taxon>Oceanospirillaceae</taxon>
        <taxon>Marinomonas</taxon>
    </lineage>
</organism>
<gene>
    <name evidence="1" type="ORF">DN730_15555</name>
</gene>
<dbReference type="Proteomes" id="UP000254326">
    <property type="component" value="Unassembled WGS sequence"/>
</dbReference>
<evidence type="ECO:0008006" key="3">
    <source>
        <dbReference type="Google" id="ProtNLM"/>
    </source>
</evidence>
<proteinExistence type="predicted"/>
<accession>A0A370U5R3</accession>
<reference evidence="1 2" key="1">
    <citation type="submission" date="2018-06" db="EMBL/GenBank/DDBJ databases">
        <title>Marinomonas sp. YLB-05 draft genome sequence.</title>
        <authorList>
            <person name="Yu L."/>
            <person name="Tang X."/>
        </authorList>
    </citation>
    <scope>NUCLEOTIDE SEQUENCE [LARGE SCALE GENOMIC DNA]</scope>
    <source>
        <strain evidence="1 2">YLB-05</strain>
    </source>
</reference>
<evidence type="ECO:0000313" key="2">
    <source>
        <dbReference type="Proteomes" id="UP000254326"/>
    </source>
</evidence>
<keyword evidence="2" id="KW-1185">Reference proteome</keyword>
<dbReference type="RefSeq" id="WP_115469073.1">
    <property type="nucleotide sequence ID" value="NZ_QKRA01000009.1"/>
</dbReference>
<protein>
    <recommendedName>
        <fullName evidence="3">Glycosyltransferase family 1 protein</fullName>
    </recommendedName>
</protein>
<name>A0A370U5R3_9GAMM</name>
<dbReference type="AlphaFoldDB" id="A0A370U5R3"/>